<evidence type="ECO:0000313" key="2">
    <source>
        <dbReference type="Proteomes" id="UP000822271"/>
    </source>
</evidence>
<gene>
    <name evidence="1" type="ORF">D7Y33_00950</name>
</gene>
<sequence length="141" mass="15310">MDDMTSTSPPPRTPRRDLAIAGALALLLAASLVSVAKRSDYQTSLLRQAFAEDAGFEASVPREVVDARGLVRAQPIAPSLLSLGQGLKDDPLIQQRMWEALYPVRFSDTDTPQRLLRAGDPLVDQCHVQGRSGDVVLADCR</sequence>
<proteinExistence type="predicted"/>
<organism evidence="1 2">
    <name type="scientific">Stenotrophomonas maltophilia</name>
    <name type="common">Pseudomonas maltophilia</name>
    <name type="synonym">Xanthomonas maltophilia</name>
    <dbReference type="NCBI Taxonomy" id="40324"/>
    <lineage>
        <taxon>Bacteria</taxon>
        <taxon>Pseudomonadati</taxon>
        <taxon>Pseudomonadota</taxon>
        <taxon>Gammaproteobacteria</taxon>
        <taxon>Lysobacterales</taxon>
        <taxon>Lysobacteraceae</taxon>
        <taxon>Stenotrophomonas</taxon>
        <taxon>Stenotrophomonas maltophilia group</taxon>
    </lineage>
</organism>
<reference evidence="1" key="1">
    <citation type="submission" date="2018-09" db="EMBL/GenBank/DDBJ databases">
        <authorList>
            <person name="Groschel M."/>
            <person name="Kohl T."/>
            <person name="Conchillo-Sole O."/>
            <person name="Mamat U."/>
            <person name="Yero D."/>
            <person name="Niemann S."/>
            <person name="Daura X."/>
            <person name="Gibert I."/>
        </authorList>
    </citation>
    <scope>NUCLEOTIDE SEQUENCE</scope>
    <source>
        <strain evidence="1">OG156</strain>
    </source>
</reference>
<comment type="caution">
    <text evidence="1">The sequence shown here is derived from an EMBL/GenBank/DDBJ whole genome shotgun (WGS) entry which is preliminary data.</text>
</comment>
<dbReference type="AlphaFoldDB" id="A0A2J0SRA1"/>
<protein>
    <submittedName>
        <fullName evidence="1">Uncharacterized protein</fullName>
    </submittedName>
</protein>
<dbReference type="RefSeq" id="WP_049427930.1">
    <property type="nucleotide sequence ID" value="NZ_CP154630.1"/>
</dbReference>
<evidence type="ECO:0000313" key="1">
    <source>
        <dbReference type="EMBL" id="MBA0309601.1"/>
    </source>
</evidence>
<dbReference type="Proteomes" id="UP000822271">
    <property type="component" value="Unassembled WGS sequence"/>
</dbReference>
<dbReference type="OrthoDB" id="6045514at2"/>
<name>A0A2J0SRA1_STEMA</name>
<accession>A0A2J0SRA1</accession>
<reference evidence="1" key="2">
    <citation type="journal article" date="2020" name="Front. Microbiol.">
        <title>Genetic Variants of the DSF Quorum Sensing System in Stenotrophomonas maltophilia Influence Virulence and Resistance Phenotypes Among Genotypically Diverse Clinical Isolates.</title>
        <authorList>
            <person name="Yero D."/>
            <person name="Huedo P."/>
            <person name="Conchillo-Sole O."/>
            <person name="Martinez-Servat S."/>
            <person name="Mamat U."/>
            <person name="Coves X."/>
            <person name="Llanas F."/>
            <person name="Roca I."/>
            <person name="Vila J."/>
            <person name="Schaible U.E."/>
            <person name="Daura X."/>
            <person name="Gibert I."/>
        </authorList>
    </citation>
    <scope>NUCLEOTIDE SEQUENCE</scope>
    <source>
        <strain evidence="1">OG156</strain>
    </source>
</reference>
<dbReference type="EMBL" id="RAUE01000002">
    <property type="protein sequence ID" value="MBA0309601.1"/>
    <property type="molecule type" value="Genomic_DNA"/>
</dbReference>